<evidence type="ECO:0000259" key="6">
    <source>
        <dbReference type="PROSITE" id="PS50089"/>
    </source>
</evidence>
<evidence type="ECO:0000256" key="3">
    <source>
        <dbReference type="ARBA" id="ARBA00022833"/>
    </source>
</evidence>
<evidence type="ECO:0000256" key="2">
    <source>
        <dbReference type="ARBA" id="ARBA00022771"/>
    </source>
</evidence>
<dbReference type="Gene3D" id="3.30.40.10">
    <property type="entry name" value="Zinc/RING finger domain, C3HC4 (zinc finger)"/>
    <property type="match status" value="1"/>
</dbReference>
<feature type="domain" description="RING-type" evidence="6">
    <location>
        <begin position="417"/>
        <end position="480"/>
    </location>
</feature>
<protein>
    <recommendedName>
        <fullName evidence="6">RING-type domain-containing protein</fullName>
    </recommendedName>
</protein>
<dbReference type="Pfam" id="PF13445">
    <property type="entry name" value="zf-RING_UBOX"/>
    <property type="match status" value="1"/>
</dbReference>
<sequence length="714" mass="81945">MDYTLHHDMSRQINSRSAPDPGPMDLGEIENVMAPLPSQPQEQDTLVQQEQQLEEHQDEEEYDEGSQYGEESQDDVESQDVEERENRHEFAAVLFSELRSGDTDSAIDLVLARANLLMSQFEAGHSYDDLDNDWGDGGTKKSTLSRDCEAFRLYHKNSHINTRLGLSCQPHHLVTCKFPDTSLLGVGEQLYVPPPAHHKHRAQPGPAPEQASRLEQFCVTSSELGDQALQHLIDGCDTCSREGLNSNILNHMMNLKMEDFGAEENFAEAMERVTTFSGASQLSMVMYKTDDQQEQRIRLCRKTLLTATGNETEMYDWSETEWCDIRDQISKRHRYAAQISRQRDDHKWGHGVSYIYIISELLVRSNDRAFWSAEQFAKEQGIQLPLVEWYNHTEPDELPSVTTECTVSSEAESDKKCAMCLESFKPAYVHHSSQQLCSLEGDAETDMEIPVRLSCGHIFGKTCIALWSGEKRHPTCPTCRASIFGGHIRCPPLEEWYPSAWRQLTRFQAQNFEKERPIEYDTLGLEKLILLKFRPRELLSHLNHINKMFNRLQPTEMKSAKDIVSDYKRHNNVDAASFDDQTKRLDQLRPTLRLTEYGRAFNLASTPEWRLCYPKLMETIRHVAVISDHMESITASFLYTVLRRTVADSLWSVTTTQSIMDRTYKGKRTDFPRTRPGFVEEMDGILRGLVEFTRRVSVVGDGLVQILWQSDNAR</sequence>
<keyword evidence="1" id="KW-0479">Metal-binding</keyword>
<dbReference type="InterPro" id="IPR013083">
    <property type="entry name" value="Znf_RING/FYVE/PHD"/>
</dbReference>
<gene>
    <name evidence="7" type="ORF">EJ08DRAFT_677081</name>
</gene>
<feature type="region of interest" description="Disordered" evidence="5">
    <location>
        <begin position="1"/>
        <end position="85"/>
    </location>
</feature>
<evidence type="ECO:0000256" key="5">
    <source>
        <dbReference type="SAM" id="MobiDB-lite"/>
    </source>
</evidence>
<evidence type="ECO:0000313" key="7">
    <source>
        <dbReference type="EMBL" id="KAF2433214.1"/>
    </source>
</evidence>
<dbReference type="PROSITE" id="PS50089">
    <property type="entry name" value="ZF_RING_2"/>
    <property type="match status" value="1"/>
</dbReference>
<comment type="caution">
    <text evidence="7">The sequence shown here is derived from an EMBL/GenBank/DDBJ whole genome shotgun (WGS) entry which is preliminary data.</text>
</comment>
<keyword evidence="3" id="KW-0862">Zinc</keyword>
<evidence type="ECO:0000256" key="4">
    <source>
        <dbReference type="PROSITE-ProRule" id="PRU00175"/>
    </source>
</evidence>
<evidence type="ECO:0000256" key="1">
    <source>
        <dbReference type="ARBA" id="ARBA00022723"/>
    </source>
</evidence>
<dbReference type="SUPFAM" id="SSF57850">
    <property type="entry name" value="RING/U-box"/>
    <property type="match status" value="1"/>
</dbReference>
<dbReference type="SMART" id="SM00184">
    <property type="entry name" value="RING"/>
    <property type="match status" value="1"/>
</dbReference>
<dbReference type="OrthoDB" id="8062037at2759"/>
<keyword evidence="2 4" id="KW-0863">Zinc-finger</keyword>
<keyword evidence="8" id="KW-1185">Reference proteome</keyword>
<name>A0A9P4NXX8_9PEZI</name>
<organism evidence="7 8">
    <name type="scientific">Tothia fuscella</name>
    <dbReference type="NCBI Taxonomy" id="1048955"/>
    <lineage>
        <taxon>Eukaryota</taxon>
        <taxon>Fungi</taxon>
        <taxon>Dikarya</taxon>
        <taxon>Ascomycota</taxon>
        <taxon>Pezizomycotina</taxon>
        <taxon>Dothideomycetes</taxon>
        <taxon>Pleosporomycetidae</taxon>
        <taxon>Venturiales</taxon>
        <taxon>Cylindrosympodiaceae</taxon>
        <taxon>Tothia</taxon>
    </lineage>
</organism>
<dbReference type="InterPro" id="IPR001841">
    <property type="entry name" value="Znf_RING"/>
</dbReference>
<feature type="compositionally biased region" description="Acidic residues" evidence="5">
    <location>
        <begin position="71"/>
        <end position="83"/>
    </location>
</feature>
<dbReference type="GO" id="GO:0008270">
    <property type="term" value="F:zinc ion binding"/>
    <property type="evidence" value="ECO:0007669"/>
    <property type="project" value="UniProtKB-KW"/>
</dbReference>
<dbReference type="InterPro" id="IPR027370">
    <property type="entry name" value="Znf-RING_euk"/>
</dbReference>
<accession>A0A9P4NXX8</accession>
<dbReference type="AlphaFoldDB" id="A0A9P4NXX8"/>
<proteinExistence type="predicted"/>
<feature type="compositionally biased region" description="Basic and acidic residues" evidence="5">
    <location>
        <begin position="1"/>
        <end position="10"/>
    </location>
</feature>
<dbReference type="Proteomes" id="UP000800235">
    <property type="component" value="Unassembled WGS sequence"/>
</dbReference>
<reference evidence="7" key="1">
    <citation type="journal article" date="2020" name="Stud. Mycol.">
        <title>101 Dothideomycetes genomes: a test case for predicting lifestyles and emergence of pathogens.</title>
        <authorList>
            <person name="Haridas S."/>
            <person name="Albert R."/>
            <person name="Binder M."/>
            <person name="Bloem J."/>
            <person name="Labutti K."/>
            <person name="Salamov A."/>
            <person name="Andreopoulos B."/>
            <person name="Baker S."/>
            <person name="Barry K."/>
            <person name="Bills G."/>
            <person name="Bluhm B."/>
            <person name="Cannon C."/>
            <person name="Castanera R."/>
            <person name="Culley D."/>
            <person name="Daum C."/>
            <person name="Ezra D."/>
            <person name="Gonzalez J."/>
            <person name="Henrissat B."/>
            <person name="Kuo A."/>
            <person name="Liang C."/>
            <person name="Lipzen A."/>
            <person name="Lutzoni F."/>
            <person name="Magnuson J."/>
            <person name="Mondo S."/>
            <person name="Nolan M."/>
            <person name="Ohm R."/>
            <person name="Pangilinan J."/>
            <person name="Park H.-J."/>
            <person name="Ramirez L."/>
            <person name="Alfaro M."/>
            <person name="Sun H."/>
            <person name="Tritt A."/>
            <person name="Yoshinaga Y."/>
            <person name="Zwiers L.-H."/>
            <person name="Turgeon B."/>
            <person name="Goodwin S."/>
            <person name="Spatafora J."/>
            <person name="Crous P."/>
            <person name="Grigoriev I."/>
        </authorList>
    </citation>
    <scope>NUCLEOTIDE SEQUENCE</scope>
    <source>
        <strain evidence="7">CBS 130266</strain>
    </source>
</reference>
<dbReference type="EMBL" id="MU007022">
    <property type="protein sequence ID" value="KAF2433214.1"/>
    <property type="molecule type" value="Genomic_DNA"/>
</dbReference>
<feature type="compositionally biased region" description="Low complexity" evidence="5">
    <location>
        <begin position="39"/>
        <end position="51"/>
    </location>
</feature>
<evidence type="ECO:0000313" key="8">
    <source>
        <dbReference type="Proteomes" id="UP000800235"/>
    </source>
</evidence>